<dbReference type="SUPFAM" id="SSF52540">
    <property type="entry name" value="P-loop containing nucleoside triphosphate hydrolases"/>
    <property type="match status" value="1"/>
</dbReference>
<sequence>MELKRSAYNLIKAKLESGKVLVVYGPRRVGKTYLLEKIIKDKDFKKERVAFFKGDRKIVQDVFSAKNLNRMVDFIGKNTSLLILDEAQKIDRIGENLKILVDEVPSLKIIASGSASFELASQLGEPLTGRKKTIKLYPIWVGEIIETKGKLFYEEIFDQHLIYGGYPELFGLNSVKEKKEYMEDLVNDYLFRDLLELENIKNAKKLRDLLGLLAFQIGKEVSLNELGNNLDLNKATVARYLDLLEKTFVIMNIRGFSRNLRKEIYKSSRWYFYDNGVRNALINNFNSLNLRGDAGELWENYLVMERIKKQNYKRIMTNNYFWRTYDRKEIDWIEERSGKLFGYEIKWNNKKKIKPPKDWVNTYKNSSFEVITKVNFLKFVT</sequence>
<dbReference type="Gene3D" id="3.40.50.300">
    <property type="entry name" value="P-loop containing nucleotide triphosphate hydrolases"/>
    <property type="match status" value="1"/>
</dbReference>
<dbReference type="SMART" id="SM00382">
    <property type="entry name" value="AAA"/>
    <property type="match status" value="1"/>
</dbReference>
<feature type="domain" description="AAA+ ATPase" evidence="1">
    <location>
        <begin position="17"/>
        <end position="201"/>
    </location>
</feature>
<evidence type="ECO:0000313" key="3">
    <source>
        <dbReference type="Proteomes" id="UP000177698"/>
    </source>
</evidence>
<name>A0A1F7IF08_9BACT</name>
<dbReference type="EMBL" id="MGAG01000008">
    <property type="protein sequence ID" value="OGK41940.1"/>
    <property type="molecule type" value="Genomic_DNA"/>
</dbReference>
<dbReference type="AlphaFoldDB" id="A0A1F7IF08"/>
<dbReference type="InterPro" id="IPR027417">
    <property type="entry name" value="P-loop_NTPase"/>
</dbReference>
<gene>
    <name evidence="2" type="ORF">A2954_02730</name>
</gene>
<dbReference type="STRING" id="1802056.A2954_02730"/>
<proteinExistence type="predicted"/>
<dbReference type="PANTHER" id="PTHR43566">
    <property type="entry name" value="CONSERVED PROTEIN"/>
    <property type="match status" value="1"/>
</dbReference>
<organism evidence="2 3">
    <name type="scientific">Candidatus Roizmanbacteria bacterium RIFCSPLOWO2_01_FULL_37_12</name>
    <dbReference type="NCBI Taxonomy" id="1802056"/>
    <lineage>
        <taxon>Bacteria</taxon>
        <taxon>Candidatus Roizmaniibacteriota</taxon>
    </lineage>
</organism>
<dbReference type="InterPro" id="IPR003593">
    <property type="entry name" value="AAA+_ATPase"/>
</dbReference>
<dbReference type="PANTHER" id="PTHR43566:SF1">
    <property type="entry name" value="AAA+ ATPASE DOMAIN-CONTAINING PROTEIN"/>
    <property type="match status" value="1"/>
</dbReference>
<dbReference type="InterPro" id="IPR041682">
    <property type="entry name" value="AAA_14"/>
</dbReference>
<dbReference type="Pfam" id="PF13173">
    <property type="entry name" value="AAA_14"/>
    <property type="match status" value="1"/>
</dbReference>
<reference evidence="2 3" key="1">
    <citation type="journal article" date="2016" name="Nat. Commun.">
        <title>Thousands of microbial genomes shed light on interconnected biogeochemical processes in an aquifer system.</title>
        <authorList>
            <person name="Anantharaman K."/>
            <person name="Brown C.T."/>
            <person name="Hug L.A."/>
            <person name="Sharon I."/>
            <person name="Castelle C.J."/>
            <person name="Probst A.J."/>
            <person name="Thomas B.C."/>
            <person name="Singh A."/>
            <person name="Wilkins M.J."/>
            <person name="Karaoz U."/>
            <person name="Brodie E.L."/>
            <person name="Williams K.H."/>
            <person name="Hubbard S.S."/>
            <person name="Banfield J.F."/>
        </authorList>
    </citation>
    <scope>NUCLEOTIDE SEQUENCE [LARGE SCALE GENOMIC DNA]</scope>
</reference>
<protein>
    <recommendedName>
        <fullName evidence="1">AAA+ ATPase domain-containing protein</fullName>
    </recommendedName>
</protein>
<dbReference type="Proteomes" id="UP000177698">
    <property type="component" value="Unassembled WGS sequence"/>
</dbReference>
<comment type="caution">
    <text evidence="2">The sequence shown here is derived from an EMBL/GenBank/DDBJ whole genome shotgun (WGS) entry which is preliminary data.</text>
</comment>
<evidence type="ECO:0000259" key="1">
    <source>
        <dbReference type="SMART" id="SM00382"/>
    </source>
</evidence>
<dbReference type="Pfam" id="PF13635">
    <property type="entry name" value="DUF4143"/>
    <property type="match status" value="1"/>
</dbReference>
<evidence type="ECO:0000313" key="2">
    <source>
        <dbReference type="EMBL" id="OGK41940.1"/>
    </source>
</evidence>
<accession>A0A1F7IF08</accession>
<dbReference type="InterPro" id="IPR025420">
    <property type="entry name" value="DUF4143"/>
</dbReference>